<evidence type="ECO:0000256" key="4">
    <source>
        <dbReference type="ARBA" id="ARBA00022692"/>
    </source>
</evidence>
<comment type="caution">
    <text evidence="12">The sequence shown here is derived from an EMBL/GenBank/DDBJ whole genome shotgun (WGS) entry which is preliminary data.</text>
</comment>
<dbReference type="EMBL" id="BTRK01000005">
    <property type="protein sequence ID" value="GMR53170.1"/>
    <property type="molecule type" value="Genomic_DNA"/>
</dbReference>
<feature type="non-terminal residue" evidence="12">
    <location>
        <position position="1"/>
    </location>
</feature>
<dbReference type="PANTHER" id="PTHR46061">
    <property type="entry name" value="THYROTROPIN-RELEASING HORMONE RECEPTOR"/>
    <property type="match status" value="1"/>
</dbReference>
<keyword evidence="5 10" id="KW-1133">Transmembrane helix</keyword>
<feature type="compositionally biased region" description="Low complexity" evidence="9">
    <location>
        <begin position="343"/>
        <end position="353"/>
    </location>
</feature>
<evidence type="ECO:0000256" key="9">
    <source>
        <dbReference type="SAM" id="MobiDB-lite"/>
    </source>
</evidence>
<feature type="transmembrane region" description="Helical" evidence="10">
    <location>
        <begin position="114"/>
        <end position="138"/>
    </location>
</feature>
<feature type="region of interest" description="Disordered" evidence="9">
    <location>
        <begin position="325"/>
        <end position="353"/>
    </location>
</feature>
<dbReference type="Pfam" id="PF00001">
    <property type="entry name" value="7tm_1"/>
    <property type="match status" value="1"/>
</dbReference>
<evidence type="ECO:0000256" key="3">
    <source>
        <dbReference type="ARBA" id="ARBA00018873"/>
    </source>
</evidence>
<feature type="domain" description="G-protein coupled receptors family 1 profile" evidence="11">
    <location>
        <begin position="130"/>
        <end position="416"/>
    </location>
</feature>
<dbReference type="GO" id="GO:0016020">
    <property type="term" value="C:membrane"/>
    <property type="evidence" value="ECO:0007669"/>
    <property type="project" value="UniProtKB-SubCell"/>
</dbReference>
<keyword evidence="6 10" id="KW-0472">Membrane</keyword>
<dbReference type="InterPro" id="IPR000276">
    <property type="entry name" value="GPCR_Rhodpsn"/>
</dbReference>
<proteinExistence type="inferred from homology"/>
<feature type="transmembrane region" description="Helical" evidence="10">
    <location>
        <begin position="358"/>
        <end position="376"/>
    </location>
</feature>
<dbReference type="PRINTS" id="PR00237">
    <property type="entry name" value="GPCRRHODOPSN"/>
</dbReference>
<accession>A0AAN5CZM8</accession>
<name>A0AAN5CZM8_9BILA</name>
<keyword evidence="8" id="KW-0675">Receptor</keyword>
<evidence type="ECO:0000256" key="5">
    <source>
        <dbReference type="ARBA" id="ARBA00022989"/>
    </source>
</evidence>
<evidence type="ECO:0000313" key="12">
    <source>
        <dbReference type="EMBL" id="GMR53170.1"/>
    </source>
</evidence>
<dbReference type="InterPro" id="IPR017452">
    <property type="entry name" value="GPCR_Rhodpsn_7TM"/>
</dbReference>
<dbReference type="Gene3D" id="1.20.1070.10">
    <property type="entry name" value="Rhodopsin 7-helix transmembrane proteins"/>
    <property type="match status" value="1"/>
</dbReference>
<dbReference type="PRINTS" id="PR00751">
    <property type="entry name" value="THYROLIBRINR"/>
</dbReference>
<evidence type="ECO:0000256" key="2">
    <source>
        <dbReference type="ARBA" id="ARBA00004370"/>
    </source>
</evidence>
<sequence>VSREGDESCSSSFPRTLCTTLLTTMQSAASAKSRTIGILARMDWSSVVMTEEELRKLCAGVHFNGTQVVYDGERLDYNRVASSSRVPDGIECKLYGSNSTDSVEDFFRTTEFKILMTFIFSFLTIIGIVGNVMVITVVRKVKGMITPTNCYLTSLAVSDSLFFLATTPVEIAYLYTDEYVFGPVGCAVMSFLPYLAINLSSMSITAFTIERYFGICHPYRARQMCTVERAKLILKVIWMLALVYNAPWIFLARLTTDEGTGVKTCGFSLSRDHSAYRMVYTFDILSFYAFPMVLNIFIYIKIYFVLITCGDRLKSTAVTLISTGKSSSKDEAQPPKTSEFLVSGGRSRASTRGGKNSVVKMLALVVVVFATCWFPYRAMVFYNSYASSDNLFMPEWYLFFAKTLVFINCSVNPILYNLMSQRFRNAFKSLLMGNKKSRSFSPTMTTFTRTKTMMVVDREGRTLPANENEQKALIGASTP</sequence>
<keyword evidence="8" id="KW-0297">G-protein coupled receptor</keyword>
<evidence type="ECO:0000256" key="6">
    <source>
        <dbReference type="ARBA" id="ARBA00023136"/>
    </source>
</evidence>
<dbReference type="Proteomes" id="UP001328107">
    <property type="component" value="Unassembled WGS sequence"/>
</dbReference>
<evidence type="ECO:0000259" key="11">
    <source>
        <dbReference type="PROSITE" id="PS50262"/>
    </source>
</evidence>
<keyword evidence="13" id="KW-1185">Reference proteome</keyword>
<keyword evidence="4 8" id="KW-0812">Transmembrane</keyword>
<evidence type="ECO:0000256" key="1">
    <source>
        <dbReference type="ARBA" id="ARBA00004100"/>
    </source>
</evidence>
<comment type="subcellular location">
    <subcellularLocation>
        <location evidence="2">Membrane</location>
    </subcellularLocation>
</comment>
<reference evidence="13" key="1">
    <citation type="submission" date="2022-10" db="EMBL/GenBank/DDBJ databases">
        <title>Genome assembly of Pristionchus species.</title>
        <authorList>
            <person name="Yoshida K."/>
            <person name="Sommer R.J."/>
        </authorList>
    </citation>
    <scope>NUCLEOTIDE SEQUENCE [LARGE SCALE GENOMIC DNA]</scope>
    <source>
        <strain evidence="13">RS5460</strain>
    </source>
</reference>
<keyword evidence="8" id="KW-0807">Transducer</keyword>
<gene>
    <name evidence="12" type="ORF">PMAYCL1PPCAC_23365</name>
</gene>
<feature type="transmembrane region" description="Helical" evidence="10">
    <location>
        <begin position="396"/>
        <end position="418"/>
    </location>
</feature>
<comment type="function">
    <text evidence="1">Receptor for thyrotropin-releasing hormone (TRH). Upon ligand binding, this G-protein-coupled receptor triggers activation of the phosphatidylinositol (IP3)-calcium-protein kinase C (PKC) pathway.</text>
</comment>
<dbReference type="InterPro" id="IPR002120">
    <property type="entry name" value="TRH_rcpt_1"/>
</dbReference>
<dbReference type="SMART" id="SM01381">
    <property type="entry name" value="7TM_GPCR_Srsx"/>
    <property type="match status" value="1"/>
</dbReference>
<feature type="transmembrane region" description="Helical" evidence="10">
    <location>
        <begin position="150"/>
        <end position="173"/>
    </location>
</feature>
<dbReference type="PROSITE" id="PS50262">
    <property type="entry name" value="G_PROTEIN_RECEP_F1_2"/>
    <property type="match status" value="1"/>
</dbReference>
<dbReference type="PANTHER" id="PTHR46061:SF3">
    <property type="entry name" value="THYROTROPIN-RELEASING HORMONE RECEPTOR"/>
    <property type="match status" value="1"/>
</dbReference>
<feature type="transmembrane region" description="Helical" evidence="10">
    <location>
        <begin position="285"/>
        <end position="306"/>
    </location>
</feature>
<dbReference type="SUPFAM" id="SSF81321">
    <property type="entry name" value="Family A G protein-coupled receptor-like"/>
    <property type="match status" value="1"/>
</dbReference>
<dbReference type="PRINTS" id="PR01846">
    <property type="entry name" value="TRHRFAMILY"/>
</dbReference>
<dbReference type="AlphaFoldDB" id="A0AAN5CZM8"/>
<feature type="transmembrane region" description="Helical" evidence="10">
    <location>
        <begin position="232"/>
        <end position="251"/>
    </location>
</feature>
<comment type="similarity">
    <text evidence="8">Belongs to the G-protein coupled receptor 1 family.</text>
</comment>
<evidence type="ECO:0000313" key="13">
    <source>
        <dbReference type="Proteomes" id="UP001328107"/>
    </source>
</evidence>
<organism evidence="12 13">
    <name type="scientific">Pristionchus mayeri</name>
    <dbReference type="NCBI Taxonomy" id="1317129"/>
    <lineage>
        <taxon>Eukaryota</taxon>
        <taxon>Metazoa</taxon>
        <taxon>Ecdysozoa</taxon>
        <taxon>Nematoda</taxon>
        <taxon>Chromadorea</taxon>
        <taxon>Rhabditida</taxon>
        <taxon>Rhabditina</taxon>
        <taxon>Diplogasteromorpha</taxon>
        <taxon>Diplogasteroidea</taxon>
        <taxon>Neodiplogasteridae</taxon>
        <taxon>Pristionchus</taxon>
    </lineage>
</organism>
<evidence type="ECO:0000256" key="8">
    <source>
        <dbReference type="RuleBase" id="RU000688"/>
    </source>
</evidence>
<dbReference type="GO" id="GO:0004997">
    <property type="term" value="F:thyrotropin-releasing hormone receptor activity"/>
    <property type="evidence" value="ECO:0007669"/>
    <property type="project" value="InterPro"/>
</dbReference>
<protein>
    <recommendedName>
        <fullName evidence="3">Thyrotropin-releasing hormone receptor</fullName>
    </recommendedName>
    <alternativeName>
        <fullName evidence="7">Thyroliberin receptor</fullName>
    </alternativeName>
</protein>
<evidence type="ECO:0000256" key="7">
    <source>
        <dbReference type="ARBA" id="ARBA00032251"/>
    </source>
</evidence>
<dbReference type="PROSITE" id="PS00237">
    <property type="entry name" value="G_PROTEIN_RECEP_F1_1"/>
    <property type="match status" value="1"/>
</dbReference>
<evidence type="ECO:0000256" key="10">
    <source>
        <dbReference type="SAM" id="Phobius"/>
    </source>
</evidence>